<dbReference type="EMBL" id="JAUTDP010000001">
    <property type="protein sequence ID" value="KAK3402981.1"/>
    <property type="molecule type" value="Genomic_DNA"/>
</dbReference>
<keyword evidence="2" id="KW-1133">Transmembrane helix</keyword>
<evidence type="ECO:0000313" key="4">
    <source>
        <dbReference type="Proteomes" id="UP001281003"/>
    </source>
</evidence>
<accession>A0AAE0UG38</accession>
<evidence type="ECO:0000256" key="1">
    <source>
        <dbReference type="SAM" id="MobiDB-lite"/>
    </source>
</evidence>
<organism evidence="3 4">
    <name type="scientific">Sordaria brevicollis</name>
    <dbReference type="NCBI Taxonomy" id="83679"/>
    <lineage>
        <taxon>Eukaryota</taxon>
        <taxon>Fungi</taxon>
        <taxon>Dikarya</taxon>
        <taxon>Ascomycota</taxon>
        <taxon>Pezizomycotina</taxon>
        <taxon>Sordariomycetes</taxon>
        <taxon>Sordariomycetidae</taxon>
        <taxon>Sordariales</taxon>
        <taxon>Sordariaceae</taxon>
        <taxon>Sordaria</taxon>
    </lineage>
</organism>
<feature type="region of interest" description="Disordered" evidence="1">
    <location>
        <begin position="168"/>
        <end position="193"/>
    </location>
</feature>
<name>A0AAE0UG38_SORBR</name>
<reference evidence="3" key="1">
    <citation type="journal article" date="2023" name="Mol. Phylogenet. Evol.">
        <title>Genome-scale phylogeny and comparative genomics of the fungal order Sordariales.</title>
        <authorList>
            <person name="Hensen N."/>
            <person name="Bonometti L."/>
            <person name="Westerberg I."/>
            <person name="Brannstrom I.O."/>
            <person name="Guillou S."/>
            <person name="Cros-Aarteil S."/>
            <person name="Calhoun S."/>
            <person name="Haridas S."/>
            <person name="Kuo A."/>
            <person name="Mondo S."/>
            <person name="Pangilinan J."/>
            <person name="Riley R."/>
            <person name="LaButti K."/>
            <person name="Andreopoulos B."/>
            <person name="Lipzen A."/>
            <person name="Chen C."/>
            <person name="Yan M."/>
            <person name="Daum C."/>
            <person name="Ng V."/>
            <person name="Clum A."/>
            <person name="Steindorff A."/>
            <person name="Ohm R.A."/>
            <person name="Martin F."/>
            <person name="Silar P."/>
            <person name="Natvig D.O."/>
            <person name="Lalanne C."/>
            <person name="Gautier V."/>
            <person name="Ament-Velasquez S.L."/>
            <person name="Kruys A."/>
            <person name="Hutchinson M.I."/>
            <person name="Powell A.J."/>
            <person name="Barry K."/>
            <person name="Miller A.N."/>
            <person name="Grigoriev I.V."/>
            <person name="Debuchy R."/>
            <person name="Gladieux P."/>
            <person name="Hiltunen Thoren M."/>
            <person name="Johannesson H."/>
        </authorList>
    </citation>
    <scope>NUCLEOTIDE SEQUENCE</scope>
    <source>
        <strain evidence="3">FGSC 1904</strain>
    </source>
</reference>
<sequence length="209" mass="24073">MMASRFIHGSYEWGNKNKRRHGPGKLMTTYTGGNRLPIDDKQTNRFRGWHRLEECVYISHDTNGRTRRSCMTGFLFGLAKPSFPALYRRENHGWEATGYFKPVRQPGIFGVALGLSGLAVMWMGLERVRLEGPSGFFLFFYSFLPLSYTFLHLVIPFPPCILHARTEGSKPMDESEHDKQASPERDDAEQTSRDLNLHRKHNVIVIVQQ</sequence>
<dbReference type="Proteomes" id="UP001281003">
    <property type="component" value="Unassembled WGS sequence"/>
</dbReference>
<dbReference type="AlphaFoldDB" id="A0AAE0UG38"/>
<keyword evidence="4" id="KW-1185">Reference proteome</keyword>
<evidence type="ECO:0000256" key="2">
    <source>
        <dbReference type="SAM" id="Phobius"/>
    </source>
</evidence>
<gene>
    <name evidence="3" type="ORF">B0T20DRAFT_12193</name>
</gene>
<reference evidence="3" key="2">
    <citation type="submission" date="2023-07" db="EMBL/GenBank/DDBJ databases">
        <authorList>
            <consortium name="Lawrence Berkeley National Laboratory"/>
            <person name="Haridas S."/>
            <person name="Hensen N."/>
            <person name="Bonometti L."/>
            <person name="Westerberg I."/>
            <person name="Brannstrom I.O."/>
            <person name="Guillou S."/>
            <person name="Cros-Aarteil S."/>
            <person name="Calhoun S."/>
            <person name="Kuo A."/>
            <person name="Mondo S."/>
            <person name="Pangilinan J."/>
            <person name="Riley R."/>
            <person name="LaButti K."/>
            <person name="Andreopoulos B."/>
            <person name="Lipzen A."/>
            <person name="Chen C."/>
            <person name="Yanf M."/>
            <person name="Daum C."/>
            <person name="Ng V."/>
            <person name="Clum A."/>
            <person name="Steindorff A."/>
            <person name="Ohm R."/>
            <person name="Martin F."/>
            <person name="Silar P."/>
            <person name="Natvig D."/>
            <person name="Lalanne C."/>
            <person name="Gautier V."/>
            <person name="Ament-velasquez S.L."/>
            <person name="Kruys A."/>
            <person name="Hutchinson M.I."/>
            <person name="Powell A.J."/>
            <person name="Barry K."/>
            <person name="Miller A.N."/>
            <person name="Grigoriev I.V."/>
            <person name="Debuchy R."/>
            <person name="Gladieux P."/>
            <person name="Thoren M.H."/>
            <person name="Johannesson H."/>
        </authorList>
    </citation>
    <scope>NUCLEOTIDE SEQUENCE</scope>
    <source>
        <strain evidence="3">FGSC 1904</strain>
    </source>
</reference>
<comment type="caution">
    <text evidence="3">The sequence shown here is derived from an EMBL/GenBank/DDBJ whole genome shotgun (WGS) entry which is preliminary data.</text>
</comment>
<keyword evidence="2" id="KW-0812">Transmembrane</keyword>
<protein>
    <submittedName>
        <fullName evidence="3">Uncharacterized protein</fullName>
    </submittedName>
</protein>
<keyword evidence="2" id="KW-0472">Membrane</keyword>
<evidence type="ECO:0000313" key="3">
    <source>
        <dbReference type="EMBL" id="KAK3402981.1"/>
    </source>
</evidence>
<proteinExistence type="predicted"/>
<feature type="transmembrane region" description="Helical" evidence="2">
    <location>
        <begin position="107"/>
        <end position="125"/>
    </location>
</feature>
<feature type="transmembrane region" description="Helical" evidence="2">
    <location>
        <begin position="137"/>
        <end position="155"/>
    </location>
</feature>